<evidence type="ECO:0000259" key="2">
    <source>
        <dbReference type="Pfam" id="PF00501"/>
    </source>
</evidence>
<feature type="domain" description="AMP-dependent synthetase/ligase" evidence="2">
    <location>
        <begin position="162"/>
        <end position="546"/>
    </location>
</feature>
<feature type="transmembrane region" description="Helical" evidence="1">
    <location>
        <begin position="24"/>
        <end position="45"/>
    </location>
</feature>
<keyword evidence="4" id="KW-1185">Reference proteome</keyword>
<evidence type="ECO:0000313" key="4">
    <source>
        <dbReference type="Proteomes" id="UP000053958"/>
    </source>
</evidence>
<dbReference type="GO" id="GO:0004467">
    <property type="term" value="F:long-chain fatty acid-CoA ligase activity"/>
    <property type="evidence" value="ECO:0007669"/>
    <property type="project" value="TreeGrafter"/>
</dbReference>
<name>A0A0F4YUA7_RASE3</name>
<dbReference type="OrthoDB" id="4138492at2759"/>
<dbReference type="InterPro" id="IPR000873">
    <property type="entry name" value="AMP-dep_synth/lig_dom"/>
</dbReference>
<dbReference type="InterPro" id="IPR042099">
    <property type="entry name" value="ANL_N_sf"/>
</dbReference>
<dbReference type="AlphaFoldDB" id="A0A0F4YUA7"/>
<dbReference type="GO" id="GO:0005783">
    <property type="term" value="C:endoplasmic reticulum"/>
    <property type="evidence" value="ECO:0007669"/>
    <property type="project" value="TreeGrafter"/>
</dbReference>
<dbReference type="Gene3D" id="3.40.50.12780">
    <property type="entry name" value="N-terminal domain of ligase-like"/>
    <property type="match status" value="1"/>
</dbReference>
<dbReference type="PANTHER" id="PTHR43272:SF11">
    <property type="entry name" value="AMP-DEPENDENT SYNTHETASE_LIGASE DOMAIN-CONTAINING PROTEIN"/>
    <property type="match status" value="1"/>
</dbReference>
<keyword evidence="1" id="KW-0472">Membrane</keyword>
<gene>
    <name evidence="3" type="ORF">T310_4165</name>
</gene>
<proteinExistence type="predicted"/>
<accession>A0A0F4YUA7</accession>
<dbReference type="GeneID" id="25316513"/>
<dbReference type="RefSeq" id="XP_013328431.1">
    <property type="nucleotide sequence ID" value="XM_013472977.1"/>
</dbReference>
<dbReference type="Pfam" id="PF00501">
    <property type="entry name" value="AMP-binding"/>
    <property type="match status" value="1"/>
</dbReference>
<dbReference type="PANTHER" id="PTHR43272">
    <property type="entry name" value="LONG-CHAIN-FATTY-ACID--COA LIGASE"/>
    <property type="match status" value="1"/>
</dbReference>
<dbReference type="SUPFAM" id="SSF56801">
    <property type="entry name" value="Acetyl-CoA synthetase-like"/>
    <property type="match status" value="1"/>
</dbReference>
<keyword evidence="1" id="KW-1133">Transmembrane helix</keyword>
<protein>
    <recommendedName>
        <fullName evidence="2">AMP-dependent synthetase/ligase domain-containing protein</fullName>
    </recommendedName>
</protein>
<sequence>MTAETSGLERLDAILADLLADWNIYSTVIAGAIVVLAGYSLLLSLREPDVHPYLLARQATEAPVRQPGESAAFRNLETPHGFPLRTGLNVKDPDAPKWTGGRNGDLRDIWRAAVRGSVGENGTPAGKRGKIYTVLGKNLEEHDLDDITQEINIIGKYINESQAKKVVVSLSDSVELLAAIFAGAFYNFHVVIVPHNLAPETLADYVQKSQAQVLIAEAGTVDLAAVTKGNKQLNHAIWVAKPVSRHMDWNEVPAGVGGEIEVSVWHELVKDKKHSVGTEVPPLDPKSETPSITTVWPSASGAAEFVEYTPQNLVAAIGALGNSLPRNQRLTPDDLVLSIDSLSRSYPLCWVMVALFSNASVAINSVSGEGIDLALATVGVSPTVVIASSRTVSDYHKKFMRPHTGLLSTIGRKFQAQSLDAGRMPTQNLLSRLANLAPTAELSLPKLRLLLVSYRVDDSHENLLSSEQLTDLRIFTGARVVYALTAAGVAGAIAQTHPFDYRRHEGPAHFGPPLSSVEIVLTGHPENSGLERAVEGEITVAGPAVVSKKVSLSVRGRFRNDNTLAVCK</sequence>
<organism evidence="3 4">
    <name type="scientific">Rasamsonia emersonii (strain ATCC 16479 / CBS 393.64 / IMI 116815)</name>
    <dbReference type="NCBI Taxonomy" id="1408163"/>
    <lineage>
        <taxon>Eukaryota</taxon>
        <taxon>Fungi</taxon>
        <taxon>Dikarya</taxon>
        <taxon>Ascomycota</taxon>
        <taxon>Pezizomycotina</taxon>
        <taxon>Eurotiomycetes</taxon>
        <taxon>Eurotiomycetidae</taxon>
        <taxon>Eurotiales</taxon>
        <taxon>Trichocomaceae</taxon>
        <taxon>Rasamsonia</taxon>
    </lineage>
</organism>
<dbReference type="EMBL" id="LASV01000167">
    <property type="protein sequence ID" value="KKA21819.1"/>
    <property type="molecule type" value="Genomic_DNA"/>
</dbReference>
<evidence type="ECO:0000313" key="3">
    <source>
        <dbReference type="EMBL" id="KKA21819.1"/>
    </source>
</evidence>
<evidence type="ECO:0000256" key="1">
    <source>
        <dbReference type="SAM" id="Phobius"/>
    </source>
</evidence>
<dbReference type="GO" id="GO:0016020">
    <property type="term" value="C:membrane"/>
    <property type="evidence" value="ECO:0007669"/>
    <property type="project" value="TreeGrafter"/>
</dbReference>
<comment type="caution">
    <text evidence="3">The sequence shown here is derived from an EMBL/GenBank/DDBJ whole genome shotgun (WGS) entry which is preliminary data.</text>
</comment>
<dbReference type="Proteomes" id="UP000053958">
    <property type="component" value="Unassembled WGS sequence"/>
</dbReference>
<dbReference type="STRING" id="1408163.A0A0F4YUA7"/>
<reference evidence="3 4" key="1">
    <citation type="submission" date="2015-04" db="EMBL/GenBank/DDBJ databases">
        <authorList>
            <person name="Heijne W.H."/>
            <person name="Fedorova N.D."/>
            <person name="Nierman W.C."/>
            <person name="Vollebregt A.W."/>
            <person name="Zhao Z."/>
            <person name="Wu L."/>
            <person name="Kumar M."/>
            <person name="Stam H."/>
            <person name="van den Berg M.A."/>
            <person name="Pel H.J."/>
        </authorList>
    </citation>
    <scope>NUCLEOTIDE SEQUENCE [LARGE SCALE GENOMIC DNA]</scope>
    <source>
        <strain evidence="3 4">CBS 393.64</strain>
    </source>
</reference>
<keyword evidence="1" id="KW-0812">Transmembrane</keyword>